<gene>
    <name evidence="1" type="ORF">Ddye_024741</name>
</gene>
<comment type="caution">
    <text evidence="1">The sequence shown here is derived from an EMBL/GenBank/DDBJ whole genome shotgun (WGS) entry which is preliminary data.</text>
</comment>
<reference evidence="1" key="1">
    <citation type="journal article" date="2023" name="Plant J.">
        <title>Genome sequences and population genomics provide insights into the demographic history, inbreeding, and mutation load of two 'living fossil' tree species of Dipteronia.</title>
        <authorList>
            <person name="Feng Y."/>
            <person name="Comes H.P."/>
            <person name="Chen J."/>
            <person name="Zhu S."/>
            <person name="Lu R."/>
            <person name="Zhang X."/>
            <person name="Li P."/>
            <person name="Qiu J."/>
            <person name="Olsen K.M."/>
            <person name="Qiu Y."/>
        </authorList>
    </citation>
    <scope>NUCLEOTIDE SEQUENCE</scope>
    <source>
        <strain evidence="1">KIB01</strain>
    </source>
</reference>
<dbReference type="EMBL" id="JANJYI010000007">
    <property type="protein sequence ID" value="KAK2642978.1"/>
    <property type="molecule type" value="Genomic_DNA"/>
</dbReference>
<dbReference type="Proteomes" id="UP001280121">
    <property type="component" value="Unassembled WGS sequence"/>
</dbReference>
<keyword evidence="2" id="KW-1185">Reference proteome</keyword>
<protein>
    <recommendedName>
        <fullName evidence="3">Reverse transcriptase</fullName>
    </recommendedName>
</protein>
<dbReference type="PANTHER" id="PTHR19446">
    <property type="entry name" value="REVERSE TRANSCRIPTASES"/>
    <property type="match status" value="1"/>
</dbReference>
<proteinExistence type="predicted"/>
<sequence>MANGKRRRNRIPDINFNGVLETDQCIIRRGVFSYFQDHFRKAAWQRPKMSWDGLRKILDEDRVQLEKVFSLEEVWCAVLNCDGNKALGPDGFNLNFIKAHLGEIQDDFMNFIHEFHNGGSMVRELNRAFIALIPKVVKPETLKDYRPICLVDALYKVLVKVLANRLRKIMDVVIGET</sequence>
<evidence type="ECO:0008006" key="3">
    <source>
        <dbReference type="Google" id="ProtNLM"/>
    </source>
</evidence>
<evidence type="ECO:0000313" key="2">
    <source>
        <dbReference type="Proteomes" id="UP001280121"/>
    </source>
</evidence>
<accession>A0AAD9WUH0</accession>
<organism evidence="1 2">
    <name type="scientific">Dipteronia dyeriana</name>
    <dbReference type="NCBI Taxonomy" id="168575"/>
    <lineage>
        <taxon>Eukaryota</taxon>
        <taxon>Viridiplantae</taxon>
        <taxon>Streptophyta</taxon>
        <taxon>Embryophyta</taxon>
        <taxon>Tracheophyta</taxon>
        <taxon>Spermatophyta</taxon>
        <taxon>Magnoliopsida</taxon>
        <taxon>eudicotyledons</taxon>
        <taxon>Gunneridae</taxon>
        <taxon>Pentapetalae</taxon>
        <taxon>rosids</taxon>
        <taxon>malvids</taxon>
        <taxon>Sapindales</taxon>
        <taxon>Sapindaceae</taxon>
        <taxon>Hippocastanoideae</taxon>
        <taxon>Acereae</taxon>
        <taxon>Dipteronia</taxon>
    </lineage>
</organism>
<evidence type="ECO:0000313" key="1">
    <source>
        <dbReference type="EMBL" id="KAK2642978.1"/>
    </source>
</evidence>
<name>A0AAD9WUH0_9ROSI</name>
<dbReference type="AlphaFoldDB" id="A0AAD9WUH0"/>